<evidence type="ECO:0000313" key="3">
    <source>
        <dbReference type="Proteomes" id="UP000626026"/>
    </source>
</evidence>
<evidence type="ECO:0000313" key="2">
    <source>
        <dbReference type="EMBL" id="MBC9207444.1"/>
    </source>
</evidence>
<evidence type="ECO:0000259" key="1">
    <source>
        <dbReference type="Pfam" id="PF06742"/>
    </source>
</evidence>
<reference evidence="2 3" key="1">
    <citation type="journal article" date="2013" name="Int. J. Syst. Evol. Microbiol.">
        <title>Roseomonas aerophila sp. nov., isolated from air.</title>
        <authorList>
            <person name="Kim S.J."/>
            <person name="Weon H.Y."/>
            <person name="Ahn J.H."/>
            <person name="Hong S.B."/>
            <person name="Seok S.J."/>
            <person name="Whang K.S."/>
            <person name="Kwon S.W."/>
        </authorList>
    </citation>
    <scope>NUCLEOTIDE SEQUENCE [LARGE SCALE GENOMIC DNA]</scope>
    <source>
        <strain evidence="2 3">NBRC 108923</strain>
    </source>
</reference>
<name>A0ABR7RMB8_9PROT</name>
<dbReference type="Gene3D" id="2.60.120.600">
    <property type="entry name" value="Domain of unknown function DUF1214, C-terminal domain"/>
    <property type="match status" value="1"/>
</dbReference>
<feature type="domain" description="DUF1214" evidence="1">
    <location>
        <begin position="3"/>
        <end position="44"/>
    </location>
</feature>
<sequence length="61" mass="6879">MPNPDRSIHLLFGPPKPTDAPGANWIQVIEGRDFLVALRLYGAELAFYDQSWKPDDIVRLG</sequence>
<organism evidence="2 3">
    <name type="scientific">Teichococcus aerophilus</name>
    <dbReference type="NCBI Taxonomy" id="1224513"/>
    <lineage>
        <taxon>Bacteria</taxon>
        <taxon>Pseudomonadati</taxon>
        <taxon>Pseudomonadota</taxon>
        <taxon>Alphaproteobacteria</taxon>
        <taxon>Acetobacterales</taxon>
        <taxon>Roseomonadaceae</taxon>
        <taxon>Roseomonas</taxon>
    </lineage>
</organism>
<dbReference type="InterPro" id="IPR037049">
    <property type="entry name" value="DUF1214_C_sf"/>
</dbReference>
<accession>A0ABR7RMB8</accession>
<dbReference type="Pfam" id="PF06742">
    <property type="entry name" value="DUF1214"/>
    <property type="match status" value="1"/>
</dbReference>
<keyword evidence="3" id="KW-1185">Reference proteome</keyword>
<comment type="caution">
    <text evidence="2">The sequence shown here is derived from an EMBL/GenBank/DDBJ whole genome shotgun (WGS) entry which is preliminary data.</text>
</comment>
<dbReference type="EMBL" id="JACTVA010000017">
    <property type="protein sequence ID" value="MBC9207444.1"/>
    <property type="molecule type" value="Genomic_DNA"/>
</dbReference>
<protein>
    <submittedName>
        <fullName evidence="2">DUF1214 domain-containing protein</fullName>
    </submittedName>
</protein>
<dbReference type="Proteomes" id="UP000626026">
    <property type="component" value="Unassembled WGS sequence"/>
</dbReference>
<dbReference type="SUPFAM" id="SSF160935">
    <property type="entry name" value="VPA0735-like"/>
    <property type="match status" value="1"/>
</dbReference>
<gene>
    <name evidence="2" type="ORF">IBL26_11420</name>
</gene>
<proteinExistence type="predicted"/>
<dbReference type="InterPro" id="IPR010621">
    <property type="entry name" value="DUF1214"/>
</dbReference>